<dbReference type="InterPro" id="IPR025402">
    <property type="entry name" value="DMP19_C"/>
</dbReference>
<gene>
    <name evidence="3" type="ORF">BJI46_06480</name>
</gene>
<dbReference type="OrthoDB" id="3720724at2"/>
<dbReference type="EMBL" id="MKKK01000073">
    <property type="protein sequence ID" value="OEY91780.1"/>
    <property type="molecule type" value="Genomic_DNA"/>
</dbReference>
<dbReference type="AlphaFoldDB" id="A0A1E7QXI9"/>
<dbReference type="Pfam" id="PF14300">
    <property type="entry name" value="DMP19"/>
    <property type="match status" value="1"/>
</dbReference>
<feature type="domain" description="DNA mimic protein DMP19 C-terminal" evidence="2">
    <location>
        <begin position="41"/>
        <end position="157"/>
    </location>
</feature>
<reference evidence="3 4" key="1">
    <citation type="submission" date="2016-09" db="EMBL/GenBank/DDBJ databases">
        <authorList>
            <person name="Capua I."/>
            <person name="De Benedictis P."/>
            <person name="Joannis T."/>
            <person name="Lombin L.H."/>
            <person name="Cattoli G."/>
        </authorList>
    </citation>
    <scope>NUCLEOTIDE SEQUENCE [LARGE SCALE GENOMIC DNA]</scope>
    <source>
        <strain evidence="3 4">ANC 4671</strain>
    </source>
</reference>
<keyword evidence="4" id="KW-1185">Reference proteome</keyword>
<evidence type="ECO:0000256" key="1">
    <source>
        <dbReference type="SAM" id="Coils"/>
    </source>
</evidence>
<proteinExistence type="predicted"/>
<dbReference type="Gene3D" id="1.20.1420.60">
    <property type="match status" value="1"/>
</dbReference>
<protein>
    <recommendedName>
        <fullName evidence="2">DNA mimic protein DMP19 C-terminal domain-containing protein</fullName>
    </recommendedName>
</protein>
<name>A0A1E7QXI9_9GAMM</name>
<organism evidence="3 4">
    <name type="scientific">Acinetobacter qingfengensis</name>
    <dbReference type="NCBI Taxonomy" id="1262585"/>
    <lineage>
        <taxon>Bacteria</taxon>
        <taxon>Pseudomonadati</taxon>
        <taxon>Pseudomonadota</taxon>
        <taxon>Gammaproteobacteria</taxon>
        <taxon>Moraxellales</taxon>
        <taxon>Moraxellaceae</taxon>
        <taxon>Acinetobacter</taxon>
    </lineage>
</organism>
<evidence type="ECO:0000313" key="3">
    <source>
        <dbReference type="EMBL" id="OEY91780.1"/>
    </source>
</evidence>
<sequence length="271" mass="31709">MLLNHILVTQESLDQTEPNCIVENNIDILNALFERYVQAEEVPQAALQSYYIDYYLAQIENGGFAQFVYNTGWHPDIIQWIEDGLQAIGADRHLQLFKQNSEILHQFTPDQLEQFLEGEYFGENQQRDTLNAFDETFYRLNEQENLATLNQEWLKQHPLLKAIAEAELEQYLDQIAKNIPNLQERIQAAKANQPRYYHVVDALCEAANLQLDRITAGDPNFQYQGQQHISWHFLTDQGHFYMLDLDDHALLFNDQQSEPIFTLDIQHLPKE</sequence>
<accession>A0A1E7QXI9</accession>
<dbReference type="RefSeq" id="WP_070070991.1">
    <property type="nucleotide sequence ID" value="NZ_MKKK01000073.1"/>
</dbReference>
<comment type="caution">
    <text evidence="3">The sequence shown here is derived from an EMBL/GenBank/DDBJ whole genome shotgun (WGS) entry which is preliminary data.</text>
</comment>
<dbReference type="Proteomes" id="UP000185895">
    <property type="component" value="Unassembled WGS sequence"/>
</dbReference>
<feature type="coiled-coil region" evidence="1">
    <location>
        <begin position="165"/>
        <end position="192"/>
    </location>
</feature>
<keyword evidence="1" id="KW-0175">Coiled coil</keyword>
<evidence type="ECO:0000259" key="2">
    <source>
        <dbReference type="Pfam" id="PF14300"/>
    </source>
</evidence>
<evidence type="ECO:0000313" key="4">
    <source>
        <dbReference type="Proteomes" id="UP000185895"/>
    </source>
</evidence>